<dbReference type="GO" id="GO:0009765">
    <property type="term" value="P:photosynthesis, light harvesting"/>
    <property type="evidence" value="ECO:0007669"/>
    <property type="project" value="InterPro"/>
</dbReference>
<dbReference type="GO" id="GO:0009523">
    <property type="term" value="C:photosystem II"/>
    <property type="evidence" value="ECO:0007669"/>
    <property type="project" value="UniProtKB-KW"/>
</dbReference>
<dbReference type="OrthoDB" id="423598at2759"/>
<keyword evidence="11" id="KW-0157">Chromophore</keyword>
<keyword evidence="6" id="KW-0602">Photosynthesis</keyword>
<organism evidence="19 20">
    <name type="scientific">Seminavis robusta</name>
    <dbReference type="NCBI Taxonomy" id="568900"/>
    <lineage>
        <taxon>Eukaryota</taxon>
        <taxon>Sar</taxon>
        <taxon>Stramenopiles</taxon>
        <taxon>Ochrophyta</taxon>
        <taxon>Bacillariophyta</taxon>
        <taxon>Bacillariophyceae</taxon>
        <taxon>Bacillariophycidae</taxon>
        <taxon>Naviculales</taxon>
        <taxon>Naviculaceae</taxon>
        <taxon>Seminavis</taxon>
    </lineage>
</organism>
<evidence type="ECO:0000256" key="7">
    <source>
        <dbReference type="ARBA" id="ARBA00022640"/>
    </source>
</evidence>
<evidence type="ECO:0000256" key="15">
    <source>
        <dbReference type="ARBA" id="ARBA00023276"/>
    </source>
</evidence>
<comment type="similarity">
    <text evidence="3">Belongs to the fucoxanthin chlorophyll protein family.</text>
</comment>
<dbReference type="GO" id="GO:0016168">
    <property type="term" value="F:chlorophyll binding"/>
    <property type="evidence" value="ECO:0007669"/>
    <property type="project" value="UniProtKB-KW"/>
</dbReference>
<evidence type="ECO:0000256" key="4">
    <source>
        <dbReference type="ARBA" id="ARBA00022494"/>
    </source>
</evidence>
<comment type="caution">
    <text evidence="19">The sequence shown here is derived from an EMBL/GenBank/DDBJ whole genome shotgun (WGS) entry which is preliminary data.</text>
</comment>
<dbReference type="SUPFAM" id="SSF103511">
    <property type="entry name" value="Chlorophyll a-b binding protein"/>
    <property type="match status" value="1"/>
</dbReference>
<evidence type="ECO:0000256" key="8">
    <source>
        <dbReference type="ARBA" id="ARBA00022692"/>
    </source>
</evidence>
<feature type="binding site" evidence="17">
    <location>
        <position position="178"/>
    </location>
    <ligand>
        <name>chlorophyll a</name>
        <dbReference type="ChEBI" id="CHEBI:58416"/>
        <label>1</label>
    </ligand>
</feature>
<gene>
    <name evidence="19" type="ORF">SEMRO_851_G210830.1</name>
</gene>
<feature type="signal peptide" evidence="18">
    <location>
        <begin position="1"/>
        <end position="17"/>
    </location>
</feature>
<comment type="function">
    <text evidence="1">The light-harvesting complex (LHC) functions as a light receptor, it captures and delivers excitation energy to photosystems with which it is closely associated. Energy is transferred from the carotenoid and chlorophyll C (or B) to chlorophyll A and the photosynthetic reaction centers where it is used to synthesize ATP and reducing power.</text>
</comment>
<keyword evidence="10" id="KW-1133">Transmembrane helix</keyword>
<sequence length="210" mass="22483">MKTCIALLSVFASTAMAFAPAHVASRVSTSTPMSFEEEIGAQPPLGLFDPLGLLTDADQARFDRLRYVEVKHGRVCMLAVLGHIVTTAGIRLPGDIDYRGTSFESIPSGLGALTAVPAAGWLQMFFFIGALELAVMKDITGEGESVGDFRNGALDFGWDSFSPEEQESKLAIELNNGRAAQMGILALMVHEKLDGDPYVINSLLGSPVDF</sequence>
<evidence type="ECO:0000256" key="13">
    <source>
        <dbReference type="ARBA" id="ARBA00023136"/>
    </source>
</evidence>
<dbReference type="Proteomes" id="UP001153069">
    <property type="component" value="Unassembled WGS sequence"/>
</dbReference>
<evidence type="ECO:0000256" key="9">
    <source>
        <dbReference type="ARBA" id="ARBA00022946"/>
    </source>
</evidence>
<evidence type="ECO:0000256" key="16">
    <source>
        <dbReference type="ARBA" id="ARBA00044011"/>
    </source>
</evidence>
<feature type="binding site" description="axial binding residue" evidence="17">
    <location>
        <position position="132"/>
    </location>
    <ligand>
        <name>chlorophyll b</name>
        <dbReference type="ChEBI" id="CHEBI:61721"/>
        <label>1</label>
    </ligand>
    <ligandPart>
        <name>Mg</name>
        <dbReference type="ChEBI" id="CHEBI:25107"/>
    </ligandPart>
</feature>
<keyword evidence="9" id="KW-0809">Transit peptide</keyword>
<evidence type="ECO:0000313" key="19">
    <source>
        <dbReference type="EMBL" id="CAB9517359.1"/>
    </source>
</evidence>
<comment type="subunit">
    <text evidence="16">The LHC complex of chromophytic algae is composed of fucoxanthin, chlorophyll A and C bound non-covalently by fucoxanthin chlorophyll proteins (FCPs). The ratio of the pigments in LHC; fucoxanthin: chlorophyll C: chlorophyll A; (0.6-1): (0.1-0.3): (1).</text>
</comment>
<dbReference type="Pfam" id="PF00504">
    <property type="entry name" value="Chloroa_b-bind"/>
    <property type="match status" value="1"/>
</dbReference>
<comment type="subcellular location">
    <subcellularLocation>
        <location evidence="2">Plastid</location>
        <location evidence="2">Chloroplast thylakoid membrane</location>
        <topology evidence="2">Multi-pass membrane protein</topology>
    </subcellularLocation>
</comment>
<dbReference type="AlphaFoldDB" id="A0A9N8EBP5"/>
<keyword evidence="7" id="KW-0934">Plastid</keyword>
<keyword evidence="4 17" id="KW-0148">Chlorophyll</keyword>
<evidence type="ECO:0000256" key="17">
    <source>
        <dbReference type="PIRSR" id="PIRSR601344-1"/>
    </source>
</evidence>
<evidence type="ECO:0000256" key="11">
    <source>
        <dbReference type="ARBA" id="ARBA00022991"/>
    </source>
</evidence>
<dbReference type="FunFam" id="1.10.3460.10:FF:000011">
    <property type="entry name" value="Fucoxanthin chlorophyll a/c protein 8"/>
    <property type="match status" value="1"/>
</dbReference>
<dbReference type="EMBL" id="CAICTM010000850">
    <property type="protein sequence ID" value="CAB9517359.1"/>
    <property type="molecule type" value="Genomic_DNA"/>
</dbReference>
<feature type="binding site" description="axial binding residue" evidence="17">
    <location>
        <position position="74"/>
    </location>
    <ligand>
        <name>chlorophyll b</name>
        <dbReference type="ChEBI" id="CHEBI:61721"/>
        <label>1</label>
    </ligand>
    <ligandPart>
        <name>Mg</name>
        <dbReference type="ChEBI" id="CHEBI:25107"/>
    </ligandPart>
</feature>
<feature type="binding site" description="axial binding residue" evidence="17">
    <location>
        <position position="176"/>
    </location>
    <ligand>
        <name>chlorophyll b</name>
        <dbReference type="ChEBI" id="CHEBI:61721"/>
        <label>3</label>
    </ligand>
    <ligandPart>
        <name>Mg</name>
        <dbReference type="ChEBI" id="CHEBI:25107"/>
    </ligandPart>
</feature>
<keyword evidence="15" id="KW-0604">Photosystem II</keyword>
<evidence type="ECO:0000256" key="18">
    <source>
        <dbReference type="SAM" id="SignalP"/>
    </source>
</evidence>
<reference evidence="19" key="1">
    <citation type="submission" date="2020-06" db="EMBL/GenBank/DDBJ databases">
        <authorList>
            <consortium name="Plant Systems Biology data submission"/>
        </authorList>
    </citation>
    <scope>NUCLEOTIDE SEQUENCE</scope>
    <source>
        <strain evidence="19">D6</strain>
    </source>
</reference>
<dbReference type="PANTHER" id="PTHR21649">
    <property type="entry name" value="CHLOROPHYLL A/B BINDING PROTEIN"/>
    <property type="match status" value="1"/>
</dbReference>
<evidence type="ECO:0000256" key="2">
    <source>
        <dbReference type="ARBA" id="ARBA00004454"/>
    </source>
</evidence>
<dbReference type="GO" id="GO:0030076">
    <property type="term" value="C:light-harvesting complex"/>
    <property type="evidence" value="ECO:0007669"/>
    <property type="project" value="UniProtKB-KW"/>
</dbReference>
<evidence type="ECO:0000313" key="20">
    <source>
        <dbReference type="Proteomes" id="UP001153069"/>
    </source>
</evidence>
<protein>
    <submittedName>
        <fullName evidence="19">Chloroplastic</fullName>
    </submittedName>
</protein>
<proteinExistence type="inferred from homology"/>
<accession>A0A9N8EBP5</accession>
<evidence type="ECO:0000256" key="5">
    <source>
        <dbReference type="ARBA" id="ARBA00022528"/>
    </source>
</evidence>
<evidence type="ECO:0000256" key="14">
    <source>
        <dbReference type="ARBA" id="ARBA00023243"/>
    </source>
</evidence>
<evidence type="ECO:0000256" key="3">
    <source>
        <dbReference type="ARBA" id="ARBA00005933"/>
    </source>
</evidence>
<dbReference type="InterPro" id="IPR022796">
    <property type="entry name" value="Chloroa_b-bind"/>
</dbReference>
<keyword evidence="18" id="KW-0732">Signal</keyword>
<feature type="binding site" evidence="17">
    <location>
        <position position="173"/>
    </location>
    <ligand>
        <name>chlorophyll a</name>
        <dbReference type="ChEBI" id="CHEBI:58416"/>
        <label>1</label>
    </ligand>
</feature>
<dbReference type="Gene3D" id="1.10.3460.10">
    <property type="entry name" value="Chlorophyll a/b binding protein domain"/>
    <property type="match status" value="1"/>
</dbReference>
<keyword evidence="20" id="KW-1185">Reference proteome</keyword>
<evidence type="ECO:0000256" key="10">
    <source>
        <dbReference type="ARBA" id="ARBA00022989"/>
    </source>
</evidence>
<evidence type="ECO:0000256" key="6">
    <source>
        <dbReference type="ARBA" id="ARBA00022531"/>
    </source>
</evidence>
<keyword evidence="13" id="KW-0472">Membrane</keyword>
<evidence type="ECO:0000256" key="1">
    <source>
        <dbReference type="ARBA" id="ARBA00004022"/>
    </source>
</evidence>
<feature type="binding site" evidence="17">
    <location>
        <position position="69"/>
    </location>
    <ligand>
        <name>chlorophyll a</name>
        <dbReference type="ChEBI" id="CHEBI:58416"/>
        <label>1</label>
    </ligand>
</feature>
<feature type="chain" id="PRO_5040356987" evidence="18">
    <location>
        <begin position="18"/>
        <end position="210"/>
    </location>
</feature>
<dbReference type="InterPro" id="IPR001344">
    <property type="entry name" value="Chloro_AB-bd_pln"/>
</dbReference>
<keyword evidence="5" id="KW-0150">Chloroplast</keyword>
<evidence type="ECO:0000256" key="12">
    <source>
        <dbReference type="ARBA" id="ARBA00023078"/>
    </source>
</evidence>
<feature type="binding site" evidence="17">
    <location>
        <position position="72"/>
    </location>
    <ligand>
        <name>chlorophyll a</name>
        <dbReference type="ChEBI" id="CHEBI:58416"/>
        <label>1</label>
    </ligand>
</feature>
<keyword evidence="12" id="KW-0793">Thylakoid</keyword>
<keyword evidence="14" id="KW-0437">Light-harvesting polypeptide</keyword>
<name>A0A9N8EBP5_9STRA</name>
<dbReference type="GO" id="GO:0009535">
    <property type="term" value="C:chloroplast thylakoid membrane"/>
    <property type="evidence" value="ECO:0007669"/>
    <property type="project" value="UniProtKB-SubCell"/>
</dbReference>
<keyword evidence="8" id="KW-0812">Transmembrane</keyword>